<feature type="repeat" description="ANK" evidence="3">
    <location>
        <begin position="45"/>
        <end position="78"/>
    </location>
</feature>
<dbReference type="PANTHER" id="PTHR24171">
    <property type="entry name" value="ANKYRIN REPEAT DOMAIN-CONTAINING PROTEIN 39-RELATED"/>
    <property type="match status" value="1"/>
</dbReference>
<dbReference type="PANTHER" id="PTHR24171:SF9">
    <property type="entry name" value="ANKYRIN REPEAT DOMAIN-CONTAINING PROTEIN 39"/>
    <property type="match status" value="1"/>
</dbReference>
<dbReference type="GO" id="GO:0008270">
    <property type="term" value="F:zinc ion binding"/>
    <property type="evidence" value="ECO:0007669"/>
    <property type="project" value="UniProtKB-KW"/>
</dbReference>
<keyword evidence="1" id="KW-0677">Repeat</keyword>
<name>A0A8T1VEB4_9STRA</name>
<evidence type="ECO:0000313" key="7">
    <source>
        <dbReference type="EMBL" id="KAG7379421.1"/>
    </source>
</evidence>
<evidence type="ECO:0000256" key="5">
    <source>
        <dbReference type="SAM" id="MobiDB-lite"/>
    </source>
</evidence>
<comment type="caution">
    <text evidence="7">The sequence shown here is derived from an EMBL/GenBank/DDBJ whole genome shotgun (WGS) entry which is preliminary data.</text>
</comment>
<reference evidence="7" key="1">
    <citation type="submission" date="2021-02" db="EMBL/GenBank/DDBJ databases">
        <authorList>
            <person name="Palmer J.M."/>
        </authorList>
    </citation>
    <scope>NUCLEOTIDE SEQUENCE</scope>
    <source>
        <strain evidence="7">SCRP734</strain>
    </source>
</reference>
<evidence type="ECO:0000313" key="8">
    <source>
        <dbReference type="Proteomes" id="UP000694044"/>
    </source>
</evidence>
<keyword evidence="4" id="KW-0863">Zinc-finger</keyword>
<keyword evidence="2 3" id="KW-0040">ANK repeat</keyword>
<keyword evidence="4" id="KW-0479">Metal-binding</keyword>
<evidence type="ECO:0000256" key="4">
    <source>
        <dbReference type="PROSITE-ProRule" id="PRU00175"/>
    </source>
</evidence>
<dbReference type="Proteomes" id="UP000694044">
    <property type="component" value="Unassembled WGS sequence"/>
</dbReference>
<dbReference type="PROSITE" id="PS50297">
    <property type="entry name" value="ANK_REP_REGION"/>
    <property type="match status" value="2"/>
</dbReference>
<dbReference type="InterPro" id="IPR001841">
    <property type="entry name" value="Znf_RING"/>
</dbReference>
<evidence type="ECO:0000256" key="3">
    <source>
        <dbReference type="PROSITE-ProRule" id="PRU00023"/>
    </source>
</evidence>
<dbReference type="Pfam" id="PF13920">
    <property type="entry name" value="zf-C3HC4_3"/>
    <property type="match status" value="1"/>
</dbReference>
<proteinExistence type="predicted"/>
<dbReference type="PROSITE" id="PS50088">
    <property type="entry name" value="ANK_REPEAT"/>
    <property type="match status" value="2"/>
</dbReference>
<dbReference type="Pfam" id="PF12796">
    <property type="entry name" value="Ank_2"/>
    <property type="match status" value="1"/>
</dbReference>
<evidence type="ECO:0000256" key="2">
    <source>
        <dbReference type="ARBA" id="ARBA00023043"/>
    </source>
</evidence>
<dbReference type="SMART" id="SM00184">
    <property type="entry name" value="RING"/>
    <property type="match status" value="1"/>
</dbReference>
<protein>
    <recommendedName>
        <fullName evidence="6">RING-type domain-containing protein</fullName>
    </recommendedName>
</protein>
<feature type="repeat" description="ANK" evidence="3">
    <location>
        <begin position="81"/>
        <end position="113"/>
    </location>
</feature>
<sequence>MTRDKEELALWRAAKSCNAKKLQQLVGKRSDEDVRALLDQPHPVKGTTPLMVAASKKNGVETVRALIDLGADLDATDNGKHKSTALHYAAYNNHAAQLELLLDAGANVLALDGKGHTALDVARLRGRKAVAAALTSRLQVHSGWLYLRPKAMLAFWKRRWCVLLACNATHTATEVCIFRGPDKAHPEAVIWQDTSADTTQCSTFANGKANGFKLDTRVIYQSLSARRYSRYKSSGRTHVHKANMQPREFAFACDTGAGRDAWMRALGSRNDCMNRAVSATYVDSPRRSSVTSRAATADAAPLPSAASPVVEDVDSSDKLGPLATPESVQPLTRASAPTFVEDDDGYVWGDAQASPAQGVYPLATVVTISGDPNEPLPLLRDRCIVCAENHRDSVCIPCGHVAGCYDCMRAVTQESSSCPVCRAHVDGIVRIQD</sequence>
<accession>A0A8T1VEB4</accession>
<feature type="region of interest" description="Disordered" evidence="5">
    <location>
        <begin position="283"/>
        <end position="330"/>
    </location>
</feature>
<evidence type="ECO:0000256" key="1">
    <source>
        <dbReference type="ARBA" id="ARBA00022737"/>
    </source>
</evidence>
<gene>
    <name evidence="7" type="ORF">PHYPSEUDO_008659</name>
</gene>
<evidence type="ECO:0000259" key="6">
    <source>
        <dbReference type="PROSITE" id="PS50089"/>
    </source>
</evidence>
<dbReference type="AlphaFoldDB" id="A0A8T1VEB4"/>
<dbReference type="OrthoDB" id="74448at2759"/>
<dbReference type="CDD" id="cd23129">
    <property type="entry name" value="RING-HC_XBAT35-like"/>
    <property type="match status" value="1"/>
</dbReference>
<keyword evidence="8" id="KW-1185">Reference proteome</keyword>
<feature type="compositionally biased region" description="Low complexity" evidence="5">
    <location>
        <begin position="287"/>
        <end position="310"/>
    </location>
</feature>
<organism evidence="7 8">
    <name type="scientific">Phytophthora pseudosyringae</name>
    <dbReference type="NCBI Taxonomy" id="221518"/>
    <lineage>
        <taxon>Eukaryota</taxon>
        <taxon>Sar</taxon>
        <taxon>Stramenopiles</taxon>
        <taxon>Oomycota</taxon>
        <taxon>Peronosporomycetes</taxon>
        <taxon>Peronosporales</taxon>
        <taxon>Peronosporaceae</taxon>
        <taxon>Phytophthora</taxon>
    </lineage>
</organism>
<dbReference type="SMART" id="SM00248">
    <property type="entry name" value="ANK"/>
    <property type="match status" value="3"/>
</dbReference>
<dbReference type="InterPro" id="IPR002110">
    <property type="entry name" value="Ankyrin_rpt"/>
</dbReference>
<keyword evidence="4" id="KW-0862">Zinc</keyword>
<feature type="domain" description="RING-type" evidence="6">
    <location>
        <begin position="383"/>
        <end position="422"/>
    </location>
</feature>
<dbReference type="PROSITE" id="PS50089">
    <property type="entry name" value="ZF_RING_2"/>
    <property type="match status" value="1"/>
</dbReference>
<dbReference type="EMBL" id="JAGDFM010000350">
    <property type="protein sequence ID" value="KAG7379421.1"/>
    <property type="molecule type" value="Genomic_DNA"/>
</dbReference>